<feature type="region of interest" description="Disordered" evidence="1">
    <location>
        <begin position="38"/>
        <end position="77"/>
    </location>
</feature>
<evidence type="ECO:0000256" key="1">
    <source>
        <dbReference type="SAM" id="MobiDB-lite"/>
    </source>
</evidence>
<dbReference type="Proteomes" id="UP001396334">
    <property type="component" value="Unassembled WGS sequence"/>
</dbReference>
<dbReference type="EMBL" id="JBBPBN010000454">
    <property type="protein sequence ID" value="KAK8486195.1"/>
    <property type="molecule type" value="Genomic_DNA"/>
</dbReference>
<evidence type="ECO:0000313" key="2">
    <source>
        <dbReference type="EMBL" id="KAK8486195.1"/>
    </source>
</evidence>
<feature type="compositionally biased region" description="Polar residues" evidence="1">
    <location>
        <begin position="54"/>
        <end position="65"/>
    </location>
</feature>
<reference evidence="2 3" key="1">
    <citation type="journal article" date="2024" name="G3 (Bethesda)">
        <title>Genome assembly of Hibiscus sabdariffa L. provides insights into metabolisms of medicinal natural products.</title>
        <authorList>
            <person name="Kim T."/>
        </authorList>
    </citation>
    <scope>NUCLEOTIDE SEQUENCE [LARGE SCALE GENOMIC DNA]</scope>
    <source>
        <strain evidence="2">TK-2024</strain>
        <tissue evidence="2">Old leaves</tissue>
    </source>
</reference>
<evidence type="ECO:0008006" key="4">
    <source>
        <dbReference type="Google" id="ProtNLM"/>
    </source>
</evidence>
<gene>
    <name evidence="2" type="ORF">V6N11_069148</name>
</gene>
<name>A0ABR1ZZN0_9ROSI</name>
<evidence type="ECO:0000313" key="3">
    <source>
        <dbReference type="Proteomes" id="UP001396334"/>
    </source>
</evidence>
<organism evidence="2 3">
    <name type="scientific">Hibiscus sabdariffa</name>
    <name type="common">roselle</name>
    <dbReference type="NCBI Taxonomy" id="183260"/>
    <lineage>
        <taxon>Eukaryota</taxon>
        <taxon>Viridiplantae</taxon>
        <taxon>Streptophyta</taxon>
        <taxon>Embryophyta</taxon>
        <taxon>Tracheophyta</taxon>
        <taxon>Spermatophyta</taxon>
        <taxon>Magnoliopsida</taxon>
        <taxon>eudicotyledons</taxon>
        <taxon>Gunneridae</taxon>
        <taxon>Pentapetalae</taxon>
        <taxon>rosids</taxon>
        <taxon>malvids</taxon>
        <taxon>Malvales</taxon>
        <taxon>Malvaceae</taxon>
        <taxon>Malvoideae</taxon>
        <taxon>Hibiscus</taxon>
    </lineage>
</organism>
<protein>
    <recommendedName>
        <fullName evidence="4">Secreted protein</fullName>
    </recommendedName>
</protein>
<sequence>MVIVKPSFSLIFCCLILASIIFFPQGIVSQRKLVPPSYRVGRPGSPGAPGSLAKETSQTSSQVNSAAAKLEKQEEAP</sequence>
<proteinExistence type="predicted"/>
<accession>A0ABR1ZZN0</accession>
<keyword evidence="3" id="KW-1185">Reference proteome</keyword>
<comment type="caution">
    <text evidence="2">The sequence shown here is derived from an EMBL/GenBank/DDBJ whole genome shotgun (WGS) entry which is preliminary data.</text>
</comment>